<dbReference type="PANTHER" id="PTHR37067">
    <property type="entry name" value="PX DOMAIN-CONTAINING PROTEIN"/>
    <property type="match status" value="1"/>
</dbReference>
<accession>A0A8T1TTB1</accession>
<proteinExistence type="predicted"/>
<evidence type="ECO:0008006" key="3">
    <source>
        <dbReference type="Google" id="ProtNLM"/>
    </source>
</evidence>
<feature type="non-terminal residue" evidence="1">
    <location>
        <position position="1"/>
    </location>
</feature>
<organism evidence="1 2">
    <name type="scientific">Phytophthora cactorum</name>
    <dbReference type="NCBI Taxonomy" id="29920"/>
    <lineage>
        <taxon>Eukaryota</taxon>
        <taxon>Sar</taxon>
        <taxon>Stramenopiles</taxon>
        <taxon>Oomycota</taxon>
        <taxon>Peronosporomycetes</taxon>
        <taxon>Peronosporales</taxon>
        <taxon>Peronosporaceae</taxon>
        <taxon>Phytophthora</taxon>
    </lineage>
</organism>
<dbReference type="EMBL" id="JAENGZ010001817">
    <property type="protein sequence ID" value="KAG6946113.1"/>
    <property type="molecule type" value="Genomic_DNA"/>
</dbReference>
<comment type="caution">
    <text evidence="1">The sequence shown here is derived from an EMBL/GenBank/DDBJ whole genome shotgun (WGS) entry which is preliminary data.</text>
</comment>
<dbReference type="OrthoDB" id="163783at2759"/>
<gene>
    <name evidence="1" type="ORF">JG687_00016909</name>
</gene>
<protein>
    <recommendedName>
        <fullName evidence="3">DUF4371 domain-containing protein</fullName>
    </recommendedName>
</protein>
<name>A0A8T1TTB1_9STRA</name>
<evidence type="ECO:0000313" key="2">
    <source>
        <dbReference type="Proteomes" id="UP000688947"/>
    </source>
</evidence>
<dbReference type="Proteomes" id="UP000688947">
    <property type="component" value="Unassembled WGS sequence"/>
</dbReference>
<dbReference type="PANTHER" id="PTHR37067:SF3">
    <property type="entry name" value="PX DOMAIN-CONTAINING PROTEIN"/>
    <property type="match status" value="1"/>
</dbReference>
<sequence length="157" mass="17809">FSNRVGHSLALDVGSVQGRTYLDIRVRFHSICGNIINLHLIALPLVENKTAGTLFDLCERVLGSIDENWGSKLLSVGTDGEPTMTGHISGLQTRLEEAVRYPIIRVWCGLHRLDLVAHEEYKRLSDDRFVSDLTKLRWQDKMKTQMDTACPRFVSTR</sequence>
<reference evidence="1" key="1">
    <citation type="submission" date="2021-01" db="EMBL/GenBank/DDBJ databases">
        <title>Phytophthora aleatoria, a newly-described species from Pinus radiata is distinct from Phytophthora cactorum isolates based on comparative genomics.</title>
        <authorList>
            <person name="Mcdougal R."/>
            <person name="Panda P."/>
            <person name="Williams N."/>
            <person name="Studholme D.J."/>
        </authorList>
    </citation>
    <scope>NUCLEOTIDE SEQUENCE</scope>
    <source>
        <strain evidence="1">NZFS 3830</strain>
    </source>
</reference>
<evidence type="ECO:0000313" key="1">
    <source>
        <dbReference type="EMBL" id="KAG6946113.1"/>
    </source>
</evidence>
<dbReference type="AlphaFoldDB" id="A0A8T1TTB1"/>